<sequence>MMHHDSNTTIATSGDVHVLNIWECPSLIFFPISKFPSTLKKLEIRDCARLESISEKMFHFNNSSLECLVISRYPYLKIIPDCLHKLRELDIYNCENVELLPHQLQNLTALTSLTISHCENIKTSLFQWGLATLTSLKHLTIARIFPQVASFSEGQRLPLLPTNLIYISIKDFQNLKSLSSLALQILTSLEKLWIQCCPKLQSFCPREGLPDTLSQLYIRDCPLLKQRC</sequence>
<dbReference type="PANTHER" id="PTHR36766:SF40">
    <property type="entry name" value="DISEASE RESISTANCE PROTEIN RGA3"/>
    <property type="match status" value="1"/>
</dbReference>
<organism evidence="2 3">
    <name type="scientific">Vitis vinifera</name>
    <name type="common">Grape</name>
    <dbReference type="NCBI Taxonomy" id="29760"/>
    <lineage>
        <taxon>Eukaryota</taxon>
        <taxon>Viridiplantae</taxon>
        <taxon>Streptophyta</taxon>
        <taxon>Embryophyta</taxon>
        <taxon>Tracheophyta</taxon>
        <taxon>Spermatophyta</taxon>
        <taxon>Magnoliopsida</taxon>
        <taxon>eudicotyledons</taxon>
        <taxon>Gunneridae</taxon>
        <taxon>Pentapetalae</taxon>
        <taxon>rosids</taxon>
        <taxon>Vitales</taxon>
        <taxon>Vitaceae</taxon>
        <taxon>Viteae</taxon>
        <taxon>Vitis</taxon>
    </lineage>
</organism>
<proteinExistence type="predicted"/>
<keyword evidence="1" id="KW-0611">Plant defense</keyword>
<dbReference type="Gene3D" id="3.80.10.10">
    <property type="entry name" value="Ribonuclease Inhibitor"/>
    <property type="match status" value="2"/>
</dbReference>
<dbReference type="Proteomes" id="UP001227230">
    <property type="component" value="Chromosome 13"/>
</dbReference>
<accession>A0ABY9D298</accession>
<protein>
    <recommendedName>
        <fullName evidence="4">Disease resistance protein</fullName>
    </recommendedName>
</protein>
<dbReference type="InterPro" id="IPR032675">
    <property type="entry name" value="LRR_dom_sf"/>
</dbReference>
<gene>
    <name evidence="2" type="ORF">VitviT2T_020010</name>
</gene>
<dbReference type="PANTHER" id="PTHR36766">
    <property type="entry name" value="PLANT BROAD-SPECTRUM MILDEW RESISTANCE PROTEIN RPW8"/>
    <property type="match status" value="1"/>
</dbReference>
<evidence type="ECO:0000256" key="1">
    <source>
        <dbReference type="ARBA" id="ARBA00022821"/>
    </source>
</evidence>
<evidence type="ECO:0000313" key="3">
    <source>
        <dbReference type="Proteomes" id="UP001227230"/>
    </source>
</evidence>
<evidence type="ECO:0000313" key="2">
    <source>
        <dbReference type="EMBL" id="WKA01744.1"/>
    </source>
</evidence>
<dbReference type="InterPro" id="IPR001611">
    <property type="entry name" value="Leu-rich_rpt"/>
</dbReference>
<dbReference type="EMBL" id="CP126660">
    <property type="protein sequence ID" value="WKA01744.1"/>
    <property type="molecule type" value="Genomic_DNA"/>
</dbReference>
<name>A0ABY9D298_VITVI</name>
<reference evidence="2 3" key="1">
    <citation type="journal article" date="2023" name="Hortic Res">
        <title>The complete reference genome for grapevine (Vitis vinifera L.) genetics and breeding.</title>
        <authorList>
            <person name="Shi X."/>
            <person name="Cao S."/>
            <person name="Wang X."/>
            <person name="Huang S."/>
            <person name="Wang Y."/>
            <person name="Liu Z."/>
            <person name="Liu W."/>
            <person name="Leng X."/>
            <person name="Peng Y."/>
            <person name="Wang N."/>
            <person name="Wang Y."/>
            <person name="Ma Z."/>
            <person name="Xu X."/>
            <person name="Zhang F."/>
            <person name="Xue H."/>
            <person name="Zhong H."/>
            <person name="Wang Y."/>
            <person name="Zhang K."/>
            <person name="Velt A."/>
            <person name="Avia K."/>
            <person name="Holtgrawe D."/>
            <person name="Grimplet J."/>
            <person name="Matus J.T."/>
            <person name="Ware D."/>
            <person name="Wu X."/>
            <person name="Wang H."/>
            <person name="Liu C."/>
            <person name="Fang Y."/>
            <person name="Rustenholz C."/>
            <person name="Cheng Z."/>
            <person name="Xiao H."/>
            <person name="Zhou Y."/>
        </authorList>
    </citation>
    <scope>NUCLEOTIDE SEQUENCE [LARGE SCALE GENOMIC DNA]</scope>
    <source>
        <strain evidence="3">cv. Pinot noir / PN40024</strain>
        <tissue evidence="2">Leaf</tissue>
    </source>
</reference>
<dbReference type="SUPFAM" id="SSF52058">
    <property type="entry name" value="L domain-like"/>
    <property type="match status" value="1"/>
</dbReference>
<keyword evidence="3" id="KW-1185">Reference proteome</keyword>
<evidence type="ECO:0008006" key="4">
    <source>
        <dbReference type="Google" id="ProtNLM"/>
    </source>
</evidence>
<dbReference type="Pfam" id="PF00560">
    <property type="entry name" value="LRR_1"/>
    <property type="match status" value="1"/>
</dbReference>